<evidence type="ECO:0000259" key="2">
    <source>
        <dbReference type="PROSITE" id="PS50102"/>
    </source>
</evidence>
<dbReference type="OrthoDB" id="1049195at2759"/>
<evidence type="ECO:0000313" key="4">
    <source>
        <dbReference type="Proteomes" id="UP000800235"/>
    </source>
</evidence>
<keyword evidence="4" id="KW-1185">Reference proteome</keyword>
<proteinExistence type="predicted"/>
<dbReference type="GO" id="GO:0003723">
    <property type="term" value="F:RNA binding"/>
    <property type="evidence" value="ECO:0007669"/>
    <property type="project" value="UniProtKB-UniRule"/>
</dbReference>
<protein>
    <recommendedName>
        <fullName evidence="2">RRM domain-containing protein</fullName>
    </recommendedName>
</protein>
<organism evidence="3 4">
    <name type="scientific">Tothia fuscella</name>
    <dbReference type="NCBI Taxonomy" id="1048955"/>
    <lineage>
        <taxon>Eukaryota</taxon>
        <taxon>Fungi</taxon>
        <taxon>Dikarya</taxon>
        <taxon>Ascomycota</taxon>
        <taxon>Pezizomycotina</taxon>
        <taxon>Dothideomycetes</taxon>
        <taxon>Pleosporomycetidae</taxon>
        <taxon>Venturiales</taxon>
        <taxon>Cylindrosympodiaceae</taxon>
        <taxon>Tothia</taxon>
    </lineage>
</organism>
<dbReference type="Gene3D" id="3.30.70.330">
    <property type="match status" value="1"/>
</dbReference>
<dbReference type="SUPFAM" id="SSF54928">
    <property type="entry name" value="RNA-binding domain, RBD"/>
    <property type="match status" value="1"/>
</dbReference>
<reference evidence="3" key="1">
    <citation type="journal article" date="2020" name="Stud. Mycol.">
        <title>101 Dothideomycetes genomes: a test case for predicting lifestyles and emergence of pathogens.</title>
        <authorList>
            <person name="Haridas S."/>
            <person name="Albert R."/>
            <person name="Binder M."/>
            <person name="Bloem J."/>
            <person name="Labutti K."/>
            <person name="Salamov A."/>
            <person name="Andreopoulos B."/>
            <person name="Baker S."/>
            <person name="Barry K."/>
            <person name="Bills G."/>
            <person name="Bluhm B."/>
            <person name="Cannon C."/>
            <person name="Castanera R."/>
            <person name="Culley D."/>
            <person name="Daum C."/>
            <person name="Ezra D."/>
            <person name="Gonzalez J."/>
            <person name="Henrissat B."/>
            <person name="Kuo A."/>
            <person name="Liang C."/>
            <person name="Lipzen A."/>
            <person name="Lutzoni F."/>
            <person name="Magnuson J."/>
            <person name="Mondo S."/>
            <person name="Nolan M."/>
            <person name="Ohm R."/>
            <person name="Pangilinan J."/>
            <person name="Park H.-J."/>
            <person name="Ramirez L."/>
            <person name="Alfaro M."/>
            <person name="Sun H."/>
            <person name="Tritt A."/>
            <person name="Yoshinaga Y."/>
            <person name="Zwiers L.-H."/>
            <person name="Turgeon B."/>
            <person name="Goodwin S."/>
            <person name="Spatafora J."/>
            <person name="Crous P."/>
            <person name="Grigoriev I."/>
        </authorList>
    </citation>
    <scope>NUCLEOTIDE SEQUENCE</scope>
    <source>
        <strain evidence="3">CBS 130266</strain>
    </source>
</reference>
<sequence length="313" mass="34830">MSHSEDRSYFLTVELLPVHLKDWAAFKDLIRSYLPSNQPGWTVVDPAENGYWVGTFTVKTKSDSEIVYQKLVRYSEKSTRLLVHRFDTSMNPPPLLECNCQAIYGVPHMYQSRSQAQVQRCMTMPSQSQYYSYPSAPVAPAPAIAHYDWNQQAQVQGLTSGFQSLAVAPPAYSGGYYAASVDRAYVEQQQYATGPTYVRNTYGLPVNVSHGAVATECREVHISHIHYQLKKRELIAKLDKIVAPSKIEMDFLVDHAGKFKGTAVATFDSSDAATKVVAKLDKTSIKGKKVRVRLGKQQTPVSPSPVIVNGSTF</sequence>
<dbReference type="InterPro" id="IPR035979">
    <property type="entry name" value="RBD_domain_sf"/>
</dbReference>
<dbReference type="SMART" id="SM00360">
    <property type="entry name" value="RRM"/>
    <property type="match status" value="1"/>
</dbReference>
<feature type="domain" description="RRM" evidence="2">
    <location>
        <begin position="218"/>
        <end position="297"/>
    </location>
</feature>
<comment type="caution">
    <text evidence="3">The sequence shown here is derived from an EMBL/GenBank/DDBJ whole genome shotgun (WGS) entry which is preliminary data.</text>
</comment>
<keyword evidence="1" id="KW-0694">RNA-binding</keyword>
<dbReference type="EMBL" id="MU007013">
    <property type="protein sequence ID" value="KAF2435507.1"/>
    <property type="molecule type" value="Genomic_DNA"/>
</dbReference>
<dbReference type="AlphaFoldDB" id="A0A9P4P1F1"/>
<dbReference type="CDD" id="cd00590">
    <property type="entry name" value="RRM_SF"/>
    <property type="match status" value="1"/>
</dbReference>
<dbReference type="InterPro" id="IPR000504">
    <property type="entry name" value="RRM_dom"/>
</dbReference>
<evidence type="ECO:0000256" key="1">
    <source>
        <dbReference type="PROSITE-ProRule" id="PRU00176"/>
    </source>
</evidence>
<dbReference type="InterPro" id="IPR012677">
    <property type="entry name" value="Nucleotide-bd_a/b_plait_sf"/>
</dbReference>
<name>A0A9P4P1F1_9PEZI</name>
<accession>A0A9P4P1F1</accession>
<evidence type="ECO:0000313" key="3">
    <source>
        <dbReference type="EMBL" id="KAF2435507.1"/>
    </source>
</evidence>
<dbReference type="Proteomes" id="UP000800235">
    <property type="component" value="Unassembled WGS sequence"/>
</dbReference>
<dbReference type="PROSITE" id="PS50102">
    <property type="entry name" value="RRM"/>
    <property type="match status" value="1"/>
</dbReference>
<gene>
    <name evidence="3" type="ORF">EJ08DRAFT_340921</name>
</gene>